<evidence type="ECO:0000313" key="2">
    <source>
        <dbReference type="Proteomes" id="UP000814128"/>
    </source>
</evidence>
<gene>
    <name evidence="1" type="ORF">K488DRAFT_60623</name>
</gene>
<accession>A0ACB8Q7D8</accession>
<reference evidence="1" key="2">
    <citation type="journal article" date="2022" name="New Phytol.">
        <title>Evolutionary transition to the ectomycorrhizal habit in the genomes of a hyperdiverse lineage of mushroom-forming fungi.</title>
        <authorList>
            <person name="Looney B."/>
            <person name="Miyauchi S."/>
            <person name="Morin E."/>
            <person name="Drula E."/>
            <person name="Courty P.E."/>
            <person name="Kohler A."/>
            <person name="Kuo A."/>
            <person name="LaButti K."/>
            <person name="Pangilinan J."/>
            <person name="Lipzen A."/>
            <person name="Riley R."/>
            <person name="Andreopoulos W."/>
            <person name="He G."/>
            <person name="Johnson J."/>
            <person name="Nolan M."/>
            <person name="Tritt A."/>
            <person name="Barry K.W."/>
            <person name="Grigoriev I.V."/>
            <person name="Nagy L.G."/>
            <person name="Hibbett D."/>
            <person name="Henrissat B."/>
            <person name="Matheny P.B."/>
            <person name="Labbe J."/>
            <person name="Martin F.M."/>
        </authorList>
    </citation>
    <scope>NUCLEOTIDE SEQUENCE</scope>
    <source>
        <strain evidence="1">EC-137</strain>
    </source>
</reference>
<protein>
    <submittedName>
        <fullName evidence="1">Uncharacterized protein</fullName>
    </submittedName>
</protein>
<dbReference type="EMBL" id="MU273850">
    <property type="protein sequence ID" value="KAI0027718.1"/>
    <property type="molecule type" value="Genomic_DNA"/>
</dbReference>
<feature type="non-terminal residue" evidence="1">
    <location>
        <position position="1"/>
    </location>
</feature>
<reference evidence="1" key="1">
    <citation type="submission" date="2021-02" db="EMBL/GenBank/DDBJ databases">
        <authorList>
            <consortium name="DOE Joint Genome Institute"/>
            <person name="Ahrendt S."/>
            <person name="Looney B.P."/>
            <person name="Miyauchi S."/>
            <person name="Morin E."/>
            <person name="Drula E."/>
            <person name="Courty P.E."/>
            <person name="Chicoki N."/>
            <person name="Fauchery L."/>
            <person name="Kohler A."/>
            <person name="Kuo A."/>
            <person name="Labutti K."/>
            <person name="Pangilinan J."/>
            <person name="Lipzen A."/>
            <person name="Riley R."/>
            <person name="Andreopoulos W."/>
            <person name="He G."/>
            <person name="Johnson J."/>
            <person name="Barry K.W."/>
            <person name="Grigoriev I.V."/>
            <person name="Nagy L."/>
            <person name="Hibbett D."/>
            <person name="Henrissat B."/>
            <person name="Matheny P.B."/>
            <person name="Labbe J."/>
            <person name="Martin F."/>
        </authorList>
    </citation>
    <scope>NUCLEOTIDE SEQUENCE</scope>
    <source>
        <strain evidence="1">EC-137</strain>
    </source>
</reference>
<dbReference type="Proteomes" id="UP000814128">
    <property type="component" value="Unassembled WGS sequence"/>
</dbReference>
<organism evidence="1 2">
    <name type="scientific">Vararia minispora EC-137</name>
    <dbReference type="NCBI Taxonomy" id="1314806"/>
    <lineage>
        <taxon>Eukaryota</taxon>
        <taxon>Fungi</taxon>
        <taxon>Dikarya</taxon>
        <taxon>Basidiomycota</taxon>
        <taxon>Agaricomycotina</taxon>
        <taxon>Agaricomycetes</taxon>
        <taxon>Russulales</taxon>
        <taxon>Lachnocladiaceae</taxon>
        <taxon>Vararia</taxon>
    </lineage>
</organism>
<evidence type="ECO:0000313" key="1">
    <source>
        <dbReference type="EMBL" id="KAI0027718.1"/>
    </source>
</evidence>
<comment type="caution">
    <text evidence="1">The sequence shown here is derived from an EMBL/GenBank/DDBJ whole genome shotgun (WGS) entry which is preliminary data.</text>
</comment>
<keyword evidence="2" id="KW-1185">Reference proteome</keyword>
<sequence length="464" mass="51510">LVVDFLIIGAGIAGLSAAVALRRVGHRVTVLERDPDFEPNPFNSRAIRLPPNMTKIFHHWDMTKQIKEIGVLSGRITIARVENAFTLGRHEWARELLEEARGEFMACNHHDLRQLLLRTAKKLGVKVRAGAHVESVVGDGQSVTLENGDVLRGDVVIGATGRLGVTRALLAEDNDDSPKPTDLMFFDAIIPGDRARAEPVIQEMYKAESASSALDATQWVWFGNNHAALMFPLNKEGDCAFQFYAPDDGKSSESIEVVSKKLLLASVANCEPRLRKMASLVMENMVTRLKVVERTVFEDWVHSSGRFLGIGEAVHPFFPGVIQASCMSLEDASVLAKLFSHLSDQSQISNFLYAFEEIRQARCVKIQNVENMNTKYMNLPDCDQTRGRDQFMRSRYEAGKSALGGDPDDEDAVAALWAENREVFGYDAEDEADNWWVEWGMLRLRAQAADLSGLTAIGVETSQG</sequence>
<name>A0ACB8Q7D8_9AGAM</name>
<proteinExistence type="predicted"/>